<dbReference type="Proteomes" id="UP001491310">
    <property type="component" value="Unassembled WGS sequence"/>
</dbReference>
<feature type="compositionally biased region" description="Low complexity" evidence="8">
    <location>
        <begin position="1504"/>
        <end position="1526"/>
    </location>
</feature>
<evidence type="ECO:0000256" key="3">
    <source>
        <dbReference type="ARBA" id="ARBA00022737"/>
    </source>
</evidence>
<evidence type="ECO:0000259" key="10">
    <source>
        <dbReference type="PROSITE" id="PS51011"/>
    </source>
</evidence>
<feature type="compositionally biased region" description="Low complexity" evidence="8">
    <location>
        <begin position="1720"/>
        <end position="1737"/>
    </location>
</feature>
<feature type="region of interest" description="Disordered" evidence="8">
    <location>
        <begin position="1720"/>
        <end position="1743"/>
    </location>
</feature>
<evidence type="ECO:0008006" key="15">
    <source>
        <dbReference type="Google" id="ProtNLM"/>
    </source>
</evidence>
<dbReference type="SMART" id="SM01014">
    <property type="entry name" value="ARID"/>
    <property type="match status" value="1"/>
</dbReference>
<dbReference type="Pfam" id="PF00628">
    <property type="entry name" value="PHD"/>
    <property type="match status" value="3"/>
</dbReference>
<dbReference type="SMART" id="SM00545">
    <property type="entry name" value="JmjN"/>
    <property type="match status" value="1"/>
</dbReference>
<feature type="region of interest" description="Disordered" evidence="8">
    <location>
        <begin position="1597"/>
        <end position="1631"/>
    </location>
</feature>
<feature type="compositionally biased region" description="Low complexity" evidence="8">
    <location>
        <begin position="2653"/>
        <end position="2667"/>
    </location>
</feature>
<evidence type="ECO:0000256" key="5">
    <source>
        <dbReference type="ARBA" id="ARBA00022833"/>
    </source>
</evidence>
<dbReference type="PROSITE" id="PS51183">
    <property type="entry name" value="JMJN"/>
    <property type="match status" value="1"/>
</dbReference>
<dbReference type="InterPro" id="IPR013637">
    <property type="entry name" value="Lys_sp_deMease-like_dom"/>
</dbReference>
<gene>
    <name evidence="13" type="ORF">WJX75_003982</name>
</gene>
<feature type="domain" description="PHD-type" evidence="9">
    <location>
        <begin position="2019"/>
        <end position="2070"/>
    </location>
</feature>
<feature type="domain" description="JmjN" evidence="11">
    <location>
        <begin position="6"/>
        <end position="47"/>
    </location>
</feature>
<dbReference type="Gene3D" id="2.60.120.650">
    <property type="entry name" value="Cupin"/>
    <property type="match status" value="2"/>
</dbReference>
<accession>A0ABR2YPF6</accession>
<evidence type="ECO:0000256" key="2">
    <source>
        <dbReference type="ARBA" id="ARBA00022723"/>
    </source>
</evidence>
<dbReference type="InterPro" id="IPR004198">
    <property type="entry name" value="Znf_C5HC2"/>
</dbReference>
<dbReference type="InterPro" id="IPR003349">
    <property type="entry name" value="JmjN"/>
</dbReference>
<dbReference type="Pfam" id="PF02375">
    <property type="entry name" value="JmjN"/>
    <property type="match status" value="1"/>
</dbReference>
<keyword evidence="14" id="KW-1185">Reference proteome</keyword>
<dbReference type="CDD" id="cd22541">
    <property type="entry name" value="SP5_N"/>
    <property type="match status" value="1"/>
</dbReference>
<dbReference type="InterPro" id="IPR013083">
    <property type="entry name" value="Znf_RING/FYVE/PHD"/>
</dbReference>
<feature type="compositionally biased region" description="Basic and acidic residues" evidence="8">
    <location>
        <begin position="765"/>
        <end position="775"/>
    </location>
</feature>
<dbReference type="PROSITE" id="PS01359">
    <property type="entry name" value="ZF_PHD_1"/>
    <property type="match status" value="2"/>
</dbReference>
<dbReference type="InterPro" id="IPR019786">
    <property type="entry name" value="Zinc_finger_PHD-type_CS"/>
</dbReference>
<dbReference type="PANTHER" id="PTHR10694:SF133">
    <property type="entry name" value="LYSINE-SPECIFIC DEMETHYLASE JMJ17"/>
    <property type="match status" value="1"/>
</dbReference>
<feature type="domain" description="ARID" evidence="10">
    <location>
        <begin position="74"/>
        <end position="166"/>
    </location>
</feature>
<protein>
    <recommendedName>
        <fullName evidence="15">[Histone H3]-trimethyl-L-lysine(4) demethylase</fullName>
    </recommendedName>
</protein>
<keyword evidence="5" id="KW-0862">Zinc</keyword>
<dbReference type="EMBL" id="JALJOT010000007">
    <property type="protein sequence ID" value="KAK9908869.1"/>
    <property type="molecule type" value="Genomic_DNA"/>
</dbReference>
<feature type="compositionally biased region" description="Polar residues" evidence="8">
    <location>
        <begin position="1963"/>
        <end position="1980"/>
    </location>
</feature>
<evidence type="ECO:0000259" key="12">
    <source>
        <dbReference type="PROSITE" id="PS51184"/>
    </source>
</evidence>
<feature type="domain" description="PHD-type" evidence="9">
    <location>
        <begin position="246"/>
        <end position="296"/>
    </location>
</feature>
<evidence type="ECO:0000256" key="4">
    <source>
        <dbReference type="ARBA" id="ARBA00022771"/>
    </source>
</evidence>
<dbReference type="SMART" id="SM00249">
    <property type="entry name" value="PHD"/>
    <property type="match status" value="3"/>
</dbReference>
<evidence type="ECO:0000313" key="14">
    <source>
        <dbReference type="Proteomes" id="UP001491310"/>
    </source>
</evidence>
<organism evidence="13 14">
    <name type="scientific">Coccomyxa subellipsoidea</name>
    <dbReference type="NCBI Taxonomy" id="248742"/>
    <lineage>
        <taxon>Eukaryota</taxon>
        <taxon>Viridiplantae</taxon>
        <taxon>Chlorophyta</taxon>
        <taxon>core chlorophytes</taxon>
        <taxon>Trebouxiophyceae</taxon>
        <taxon>Trebouxiophyceae incertae sedis</taxon>
        <taxon>Coccomyxaceae</taxon>
        <taxon>Coccomyxa</taxon>
    </lineage>
</organism>
<dbReference type="Pfam" id="PF01388">
    <property type="entry name" value="ARID"/>
    <property type="match status" value="1"/>
</dbReference>
<feature type="region of interest" description="Disordered" evidence="8">
    <location>
        <begin position="1753"/>
        <end position="1772"/>
    </location>
</feature>
<sequence>MLVPEAPVFRPTPEEFEDPLAYIASIREHAESYGICKVIPPAAWKPPFAIDKKNYRFRTRIQSVHELQQKADFSAASESFNRGFQAWLRSQGKAAKRNPVVAGQEVDLAKLYRLVIGRGGFKRVNDDKLWRDISRIMQIDDKTGNAMYTLRQTYQKHLLPYEAYGQQRMDPEADKKSKGKRAASSSAPSRFDAMLAAVDDAAEAAEILESLMSRAEGDEPPFKRLKSEDVKCGDADKMRVPANIYELNCELCKGGHHEDKIILCDQCDRGCHLFCLNPPLETVPEGHWVCPLCREAEAEGGAFKEGHEYSLMEFEQIANDFKAHYFGGQEVSWEAVEDAFWKIVEEGEESIDVIYGADLDSTQLGSGFPRVGGRMGSNEYAQAVWNLNNFPRLQGPHGSMLRHVDDSIPGVMVPWVYMGMLFSSFAWHIEDHMFYSINYHHWGDAKRWYGIPSAAADAFEAAFKKALPEKFEMQPDLLFHLTAMLSPRVLRQHDVPIFGVLQEPGEFVITFPGAYHGGFNTGLNCAEAVNFAPADWLRFAPLSLERYRSFRKPSLLSHEWLLLKVAKEETSQEASFFVHRDLQRTILDEREWRFKLWSQGCLRSRRVVQEVGMDEGDTDDTECVICHLYCHESAVECDCCPRRRTCLRHAAALCECPPPRWRIAFRHSLAELQALLAEVSQRIPEGFAAEMEAKAALPKAAECIKAEEAPSRSRSRSTSEAPQPSVKQEPDQQPSAEPEAPKQKKRKNHKERAPPLIRKTRAQRKLLEAEEDLLKMDAQPRASPQPQTQVEEQKEAASAPASEEPEPPTERQPGAEEAPSAPEPAAEAQPEAEPMQVDTDTMDALDAFSALADLAEYAEREAGSQSPRASPQPDAGPSGEADGSAPEASADGHAVPVEAGELANGSSQPSTSQPSTEELVDQWMEQMRDNHRSWVQKAKALLETGGAKVAELDTLLAEVEQFGWGPEEVQADVAPLETRLREAKTWVAQVTGLLKNKGSMQQLEPVVAWDPAPVYVSGYTKLREGYTAAQGWIAKAAEVLAADGPCHLKTLESLVSEASRIPVSLPDAKILRERVATGRKLVEAISAALPVMPVPVEAPAGHRARRVRSEYGAHRHGGTPEKTAGNEPVTLERLKQLQSQAAHTQIIVPELDGLNSAVTKLAAFQARCKQLQKVVPTLAELEELDAQAQELPGVVLDMDNLSRLLAKAQDWLAWAGSAAKSRAPLKRMREVLHAGLRLGVEVPQVDELRLEIRRREWEELARKALSGKQSLAALQELLAEAAAKGAEETSHADGLRKRIADAEEWEQRADAFFASSIKHELKALEDLAEEGNSMGVRMGSLAQVNTALTSAQAWAKSAAAASAPSTSKAPYSRRPPIAQVEKLLVAYEEMAVELPEAADLKARNQQALAWVEEAHKHLSAEETPTEEHAPILEDLVDKGMEIGLVIPELSTARDRLAALQWAARARALLAATEPLPPPQLPPPSTPTATCPTPAPAPVSPPAQPSSGAAADAAALPQSAEPSGAASPLPPSQPLPAAAAEPASAPADQGAPGSAAAMEVAQHADAGTSEPPHVTEGLAVGTDVLMAEAGEPPLLSQAVGAAAAQQPDTSGRAAEQVPPATPARDVGATPKGGLEGVAGSAIFTKVSPMKLGPNGKVTIEDLMAGLEESTGRPAADGLAQAAPAAISGPWTQALLGDSDEEADAAMLDAIAPRPAAADLAAPGLTSPAAAQPQIAQTQLRSPATKAAERFLADERAAADEEASEAARRRGSQPTLAQAAALVAEAEDLPVDAELRGRLEEIVHSGEDWEARCAAVLNPKKAGTGEGVELSMEEVGALLEEGKALGLQLKGLPKLISAMAAARAWNVRAARALRTGGEKPSYAELAALADGAAELPIVSPMSGAVLESVAAAEAWQERARRAMAKRNSGQKLSKCLAWLASSIDRALEQLTMRVADEKRLYWQNQRSTTQQQHKHMSTQSPPSLEEREAATDRRRRRGTAKALQQEELSPEEEVYVENEHELFCVCQQPYNVDTAMIECDLCNEWYHLKCMGLTQGAARGLKKYSCPLCVALRGTPTDLDAAINRTRRTRRPDRTILEQLFQEAAALSCTMPEQTTMSRILGCFDRWQTAVDLAIRSHEQSSLLPKNHPPGTLPADTKPQGRLRVSMLSQLAKSALSLEVECGELGARVLTALRAERWRTAAEHALRSPSKTTADVLCKLVREAEEFGLVLARDLIGSALGFRAAGAKAWLDRCRLVITDLGNLANDQATLDAALRRAEAVAADADRLSCNVTKDLERLKEATKLWCLCKLPYNEDRPMLACDYCQDWFHYDCVGLRPPGDEEDDEDVAPPDFRCPSCCLKEGKAYPEMARVPERSLVTLQAEFCGGAGGGAPVSNGISSLNAAAQLPAQAGGSGALGAASTNGFSGALSSSLPQVLAGLQYSLPPPDMGLSQQQTHWVLAALAAQGQQQLQGSVSAALALSHTNPAGLFGHFPASQLQGNLSALAAQPSLALQMTPQVAAQIASQMSGQLAMQLQHNAEMQQRSSSQATPSPRATPPPVEQPAPAAAPQLSAPSEQASDQPAQPSAQQMQPSGQLGQPGVLVGQPSRQNGHTEMAPAASATTEVSPPQPPEAPKIEKGPVVTSENGPAGSDSVQAAATALQPAAALVQ</sequence>
<feature type="region of interest" description="Disordered" evidence="8">
    <location>
        <begin position="1473"/>
        <end position="1574"/>
    </location>
</feature>
<dbReference type="CDD" id="cd15545">
    <property type="entry name" value="PHD_BAZ2A_like"/>
    <property type="match status" value="1"/>
</dbReference>
<dbReference type="PROSITE" id="PS51184">
    <property type="entry name" value="JMJC"/>
    <property type="match status" value="1"/>
</dbReference>
<keyword evidence="2" id="KW-0479">Metal-binding</keyword>
<evidence type="ECO:0000256" key="6">
    <source>
        <dbReference type="ARBA" id="ARBA00023242"/>
    </source>
</evidence>
<dbReference type="Gene3D" id="3.30.40.10">
    <property type="entry name" value="Zinc/RING finger domain, C3HC4 (zinc finger)"/>
    <property type="match status" value="2"/>
</dbReference>
<feature type="region of interest" description="Disordered" evidence="8">
    <location>
        <begin position="705"/>
        <end position="891"/>
    </location>
</feature>
<dbReference type="CDD" id="cd16100">
    <property type="entry name" value="ARID"/>
    <property type="match status" value="1"/>
</dbReference>
<dbReference type="SUPFAM" id="SSF46774">
    <property type="entry name" value="ARID-like"/>
    <property type="match status" value="1"/>
</dbReference>
<feature type="compositionally biased region" description="Low complexity" evidence="8">
    <location>
        <begin position="2561"/>
        <end position="2604"/>
    </location>
</feature>
<dbReference type="InterPro" id="IPR001606">
    <property type="entry name" value="ARID_dom"/>
</dbReference>
<comment type="caution">
    <text evidence="13">The sequence shown here is derived from an EMBL/GenBank/DDBJ whole genome shotgun (WGS) entry which is preliminary data.</text>
</comment>
<feature type="compositionally biased region" description="Polar residues" evidence="8">
    <location>
        <begin position="2535"/>
        <end position="2551"/>
    </location>
</feature>
<dbReference type="SMART" id="SM00558">
    <property type="entry name" value="JmjC"/>
    <property type="match status" value="1"/>
</dbReference>
<feature type="region of interest" description="Disordered" evidence="8">
    <location>
        <begin position="2535"/>
        <end position="2667"/>
    </location>
</feature>
<feature type="region of interest" description="Disordered" evidence="8">
    <location>
        <begin position="1963"/>
        <end position="2009"/>
    </location>
</feature>
<dbReference type="InterPro" id="IPR003347">
    <property type="entry name" value="JmjC_dom"/>
</dbReference>
<name>A0ABR2YPF6_9CHLO</name>
<keyword evidence="6" id="KW-0539">Nucleus</keyword>
<dbReference type="PROSITE" id="PS50016">
    <property type="entry name" value="ZF_PHD_2"/>
    <property type="match status" value="3"/>
</dbReference>
<dbReference type="InterPro" id="IPR019787">
    <property type="entry name" value="Znf_PHD-finger"/>
</dbReference>
<reference evidence="13 14" key="1">
    <citation type="journal article" date="2024" name="Nat. Commun.">
        <title>Phylogenomics reveals the evolutionary origins of lichenization in chlorophyte algae.</title>
        <authorList>
            <person name="Puginier C."/>
            <person name="Libourel C."/>
            <person name="Otte J."/>
            <person name="Skaloud P."/>
            <person name="Haon M."/>
            <person name="Grisel S."/>
            <person name="Petersen M."/>
            <person name="Berrin J.G."/>
            <person name="Delaux P.M."/>
            <person name="Dal Grande F."/>
            <person name="Keller J."/>
        </authorList>
    </citation>
    <scope>NUCLEOTIDE SEQUENCE [LARGE SCALE GENOMIC DNA]</scope>
    <source>
        <strain evidence="13 14">SAG 216-7</strain>
    </source>
</reference>
<dbReference type="SMART" id="SM00501">
    <property type="entry name" value="BRIGHT"/>
    <property type="match status" value="1"/>
</dbReference>
<keyword evidence="4 7" id="KW-0863">Zinc-finger</keyword>
<dbReference type="InterPro" id="IPR011011">
    <property type="entry name" value="Znf_FYVE_PHD"/>
</dbReference>
<dbReference type="Gene3D" id="2.30.30.1150">
    <property type="match status" value="1"/>
</dbReference>
<feature type="compositionally biased region" description="Low complexity" evidence="8">
    <location>
        <begin position="1534"/>
        <end position="1550"/>
    </location>
</feature>
<dbReference type="Pfam" id="PF02928">
    <property type="entry name" value="zf-C5HC2"/>
    <property type="match status" value="1"/>
</dbReference>
<feature type="compositionally biased region" description="Pro residues" evidence="8">
    <location>
        <begin position="1492"/>
        <end position="1503"/>
    </location>
</feature>
<dbReference type="PANTHER" id="PTHR10694">
    <property type="entry name" value="LYSINE-SPECIFIC DEMETHYLASE"/>
    <property type="match status" value="1"/>
</dbReference>
<feature type="compositionally biased region" description="Pro residues" evidence="8">
    <location>
        <begin position="1474"/>
        <end position="1485"/>
    </location>
</feature>
<feature type="compositionally biased region" description="Low complexity" evidence="8">
    <location>
        <begin position="844"/>
        <end position="855"/>
    </location>
</feature>
<evidence type="ECO:0000256" key="1">
    <source>
        <dbReference type="ARBA" id="ARBA00004123"/>
    </source>
</evidence>
<feature type="domain" description="PHD-type" evidence="9">
    <location>
        <begin position="2302"/>
        <end position="2359"/>
    </location>
</feature>
<feature type="domain" description="JmjC" evidence="12">
    <location>
        <begin position="379"/>
        <end position="548"/>
    </location>
</feature>
<keyword evidence="3" id="KW-0677">Repeat</keyword>
<comment type="subcellular location">
    <subcellularLocation>
        <location evidence="1">Nucleus</location>
    </subcellularLocation>
</comment>
<dbReference type="Pfam" id="PF08429">
    <property type="entry name" value="PLU-1"/>
    <property type="match status" value="3"/>
</dbReference>
<dbReference type="SUPFAM" id="SSF51197">
    <property type="entry name" value="Clavaminate synthase-like"/>
    <property type="match status" value="1"/>
</dbReference>
<evidence type="ECO:0000259" key="11">
    <source>
        <dbReference type="PROSITE" id="PS51183"/>
    </source>
</evidence>
<proteinExistence type="predicted"/>
<dbReference type="InterPro" id="IPR001965">
    <property type="entry name" value="Znf_PHD"/>
</dbReference>
<evidence type="ECO:0000313" key="13">
    <source>
        <dbReference type="EMBL" id="KAK9908869.1"/>
    </source>
</evidence>
<dbReference type="SUPFAM" id="SSF57903">
    <property type="entry name" value="FYVE/PHD zinc finger"/>
    <property type="match status" value="3"/>
</dbReference>
<dbReference type="PROSITE" id="PS51011">
    <property type="entry name" value="ARID"/>
    <property type="match status" value="1"/>
</dbReference>
<feature type="compositionally biased region" description="Low complexity" evidence="8">
    <location>
        <begin position="815"/>
        <end position="834"/>
    </location>
</feature>
<evidence type="ECO:0000256" key="8">
    <source>
        <dbReference type="SAM" id="MobiDB-lite"/>
    </source>
</evidence>
<evidence type="ECO:0000259" key="9">
    <source>
        <dbReference type="PROSITE" id="PS50016"/>
    </source>
</evidence>
<dbReference type="InterPro" id="IPR036431">
    <property type="entry name" value="ARID_dom_sf"/>
</dbReference>
<evidence type="ECO:0000256" key="7">
    <source>
        <dbReference type="PROSITE-ProRule" id="PRU00146"/>
    </source>
</evidence>
<dbReference type="Pfam" id="PF02373">
    <property type="entry name" value="JmjC"/>
    <property type="match status" value="1"/>
</dbReference>